<comment type="caution">
    <text evidence="2">The sequence shown here is derived from an EMBL/GenBank/DDBJ whole genome shotgun (WGS) entry which is preliminary data.</text>
</comment>
<gene>
    <name evidence="2" type="ORF">HF854_10555</name>
</gene>
<evidence type="ECO:0000313" key="3">
    <source>
        <dbReference type="Proteomes" id="UP000522333"/>
    </source>
</evidence>
<proteinExistence type="predicted"/>
<accession>A0A848CKT2</accession>
<dbReference type="AlphaFoldDB" id="A0A848CKT2"/>
<name>A0A848CKT2_9BACT</name>
<evidence type="ECO:0000313" key="2">
    <source>
        <dbReference type="EMBL" id="NME52943.1"/>
    </source>
</evidence>
<dbReference type="Proteomes" id="UP000522333">
    <property type="component" value="Unassembled WGS sequence"/>
</dbReference>
<dbReference type="EMBL" id="JABAFY010000052">
    <property type="protein sequence ID" value="NME52943.1"/>
    <property type="molecule type" value="Genomic_DNA"/>
</dbReference>
<protein>
    <submittedName>
        <fullName evidence="2">Uncharacterized protein</fullName>
    </submittedName>
</protein>
<feature type="region of interest" description="Disordered" evidence="1">
    <location>
        <begin position="1"/>
        <end position="37"/>
    </location>
</feature>
<dbReference type="RefSeq" id="WP_168936244.1">
    <property type="nucleotide sequence ID" value="NZ_JABAFY010000052.1"/>
</dbReference>
<feature type="compositionally biased region" description="Basic and acidic residues" evidence="1">
    <location>
        <begin position="15"/>
        <end position="34"/>
    </location>
</feature>
<reference evidence="2 3" key="1">
    <citation type="submission" date="2020-04" db="EMBL/GenBank/DDBJ databases">
        <authorList>
            <person name="Hitch T.C.A."/>
            <person name="Wylensek D."/>
            <person name="Clavel T."/>
        </authorList>
    </citation>
    <scope>NUCLEOTIDE SEQUENCE [LARGE SCALE GENOMIC DNA]</scope>
    <source>
        <strain evidence="2 3">PG-251-APC-1</strain>
    </source>
</reference>
<organism evidence="2 3">
    <name type="scientific">Desulfovibrio piger</name>
    <dbReference type="NCBI Taxonomy" id="901"/>
    <lineage>
        <taxon>Bacteria</taxon>
        <taxon>Pseudomonadati</taxon>
        <taxon>Thermodesulfobacteriota</taxon>
        <taxon>Desulfovibrionia</taxon>
        <taxon>Desulfovibrionales</taxon>
        <taxon>Desulfovibrionaceae</taxon>
        <taxon>Desulfovibrio</taxon>
    </lineage>
</organism>
<evidence type="ECO:0000256" key="1">
    <source>
        <dbReference type="SAM" id="MobiDB-lite"/>
    </source>
</evidence>
<sequence>MADDTQSAPVLTGKTKLEKHASQKNEPQKSESKMPADVSPIFRDGVQASLDFGADTEHDASGSVTFGPEREAVPFNYGHHTNYNYLKGYSKKILKDLIKTARMYNGQHASIYKVAGGERCTKCTNLVTGERLLTNCPVCHGTGFLKNWEYLGDFWTLVDFGPGYRIATPLGNTENPNGTKEQIIILGAPILEDQALIIFEETQEVFKIYDVEPHIVAMRGDVIAQIASAAAVTYGSEEYKLTKWRKPGQEPVRPVDGR</sequence>